<accession>A0A1G5CTM5</accession>
<sequence>MGRMRAVYYINQFYAGLGGEERADIGLNVFNEKKGPALAIEKYWNDEMEVVKVISCGDNFVNNDEKFHSILTDISNVIKEAKADVFIAGPAFNAGRYGVACGKICSYVKKEMGIPSVTAMYYENPAVNMYEKDIYIIESPETAAGMRKVIPKLANLALKLAKREKIGASRIEGYLPTGHRYNEFHDKTGAQRVVEMLVKKLNNQKYTTEVPLRTLEQVSPAEPVKVLSESTIAMITTGGLVPKGNPDKLKQAFSVSYGKYNIEGMDSIHNGRYESIHGGYDTTLVDEDPNRLIPLDELRGLEKEGMIKKIYNHFFSTCGVGTNVENSKKIGRGIVTELLNEKVDAAILSST</sequence>
<proteinExistence type="predicted"/>
<gene>
    <name evidence="3" type="ORF">SAMN03080606_00762</name>
</gene>
<evidence type="ECO:0000256" key="2">
    <source>
        <dbReference type="ARBA" id="ARBA00023002"/>
    </source>
</evidence>
<keyword evidence="1" id="KW-0712">Selenocysteine</keyword>
<name>A0A1G5CTM5_9FIRM</name>
<evidence type="ECO:0000313" key="3">
    <source>
        <dbReference type="EMBL" id="SCY05746.1"/>
    </source>
</evidence>
<dbReference type="STRING" id="1120976.SAMN03080606_00762"/>
<dbReference type="Proteomes" id="UP000198636">
    <property type="component" value="Unassembled WGS sequence"/>
</dbReference>
<dbReference type="GO" id="GO:0050485">
    <property type="term" value="F:oxidoreductase activity, acting on X-H and Y-H to form an X-Y bond, with a disulfide as acceptor"/>
    <property type="evidence" value="ECO:0007669"/>
    <property type="project" value="InterPro"/>
</dbReference>
<dbReference type="Pfam" id="PF07355">
    <property type="entry name" value="GRDB"/>
    <property type="match status" value="1"/>
</dbReference>
<dbReference type="EMBL" id="FMUS01000003">
    <property type="protein sequence ID" value="SCY05746.1"/>
    <property type="molecule type" value="Genomic_DNA"/>
</dbReference>
<evidence type="ECO:0000313" key="4">
    <source>
        <dbReference type="Proteomes" id="UP000198636"/>
    </source>
</evidence>
<reference evidence="3 4" key="1">
    <citation type="submission" date="2016-10" db="EMBL/GenBank/DDBJ databases">
        <authorList>
            <person name="de Groot N.N."/>
        </authorList>
    </citation>
    <scope>NUCLEOTIDE SEQUENCE [LARGE SCALE GENOMIC DNA]</scope>
    <source>
        <strain evidence="3 4">DSM 18978</strain>
    </source>
</reference>
<keyword evidence="4" id="KW-1185">Reference proteome</keyword>
<dbReference type="NCBIfam" id="TIGR01918">
    <property type="entry name" value="various_sel_PB"/>
    <property type="match status" value="1"/>
</dbReference>
<protein>
    <submittedName>
        <fullName evidence="3">Glycine reductase</fullName>
    </submittedName>
</protein>
<evidence type="ECO:0000256" key="1">
    <source>
        <dbReference type="ARBA" id="ARBA00022933"/>
    </source>
</evidence>
<organism evidence="3 4">
    <name type="scientific">Alkaliphilus peptidifermentans DSM 18978</name>
    <dbReference type="NCBI Taxonomy" id="1120976"/>
    <lineage>
        <taxon>Bacteria</taxon>
        <taxon>Bacillati</taxon>
        <taxon>Bacillota</taxon>
        <taxon>Clostridia</taxon>
        <taxon>Peptostreptococcales</taxon>
        <taxon>Natronincolaceae</taxon>
        <taxon>Alkaliphilus</taxon>
    </lineage>
</organism>
<dbReference type="InterPro" id="IPR010187">
    <property type="entry name" value="Various_sel_PB"/>
</dbReference>
<keyword evidence="2" id="KW-0560">Oxidoreductase</keyword>
<dbReference type="AlphaFoldDB" id="A0A1G5CTM5"/>